<evidence type="ECO:0000259" key="5">
    <source>
        <dbReference type="Pfam" id="PF24827"/>
    </source>
</evidence>
<dbReference type="CDD" id="cd06251">
    <property type="entry name" value="M14_ASTE_ASPA-like"/>
    <property type="match status" value="1"/>
</dbReference>
<dbReference type="GO" id="GO:0016811">
    <property type="term" value="F:hydrolase activity, acting on carbon-nitrogen (but not peptide) bonds, in linear amides"/>
    <property type="evidence" value="ECO:0007669"/>
    <property type="project" value="InterPro"/>
</dbReference>
<dbReference type="Gene3D" id="3.40.630.10">
    <property type="entry name" value="Zn peptidases"/>
    <property type="match status" value="1"/>
</dbReference>
<organism evidence="6 7">
    <name type="scientific">Candidatus Zymogenus saltonus</name>
    <dbReference type="NCBI Taxonomy" id="2844893"/>
    <lineage>
        <taxon>Bacteria</taxon>
        <taxon>Deltaproteobacteria</taxon>
        <taxon>Candidatus Zymogenia</taxon>
        <taxon>Candidatus Zymogeniales</taxon>
        <taxon>Candidatus Zymogenaceae</taxon>
        <taxon>Candidatus Zymogenus</taxon>
    </lineage>
</organism>
<dbReference type="EMBL" id="JAFGIX010000080">
    <property type="protein sequence ID" value="MBN1574491.1"/>
    <property type="molecule type" value="Genomic_DNA"/>
</dbReference>
<gene>
    <name evidence="6" type="ORF">JW984_14940</name>
</gene>
<reference evidence="6" key="1">
    <citation type="journal article" date="2021" name="Environ. Microbiol.">
        <title>Genomic characterization of three novel Desulfobacterota classes expand the metabolic and phylogenetic diversity of the phylum.</title>
        <authorList>
            <person name="Murphy C.L."/>
            <person name="Biggerstaff J."/>
            <person name="Eichhorn A."/>
            <person name="Ewing E."/>
            <person name="Shahan R."/>
            <person name="Soriano D."/>
            <person name="Stewart S."/>
            <person name="VanMol K."/>
            <person name="Walker R."/>
            <person name="Walters P."/>
            <person name="Elshahed M.S."/>
            <person name="Youssef N.H."/>
        </authorList>
    </citation>
    <scope>NUCLEOTIDE SEQUENCE</scope>
    <source>
        <strain evidence="6">Zod_Metabat.24</strain>
    </source>
</reference>
<sequence length="351" mass="38713">MSKGSKLKDKAKRGKKVSGHLTIAESADRQEIRLNYFAVWGTKEGPTLLINAAVHGNEVVGVEVLREMVDYIDPKKLSGNVLAVPIVNPMAFNSGLRWDPYDNVDMNRVFPGNPDGTMTERIAHSFFDIFVKEANYIIDLHSAEFPDELIPHIRVRVENPSREYLDLVVSTGINAVWNGPTLKGMLQTEAFRIGVPCTTIEIGAAGKITRNNVDVGTTAVKNVMYVLGMLEGTAEIPSHQIVLASNRPWVRSPIGGIFKPAINLGQFVKRGENIGDIIDPTSFENHDLTSPLSGVVTGLTNQPIVRSGTRVTMVIDFDRDDMKKHLVESPALPNSKSKENEYLIALMKELN</sequence>
<evidence type="ECO:0000313" key="7">
    <source>
        <dbReference type="Proteomes" id="UP000809273"/>
    </source>
</evidence>
<dbReference type="InterPro" id="IPR053138">
    <property type="entry name" value="N-alpha-Ac-DABA_deacetylase"/>
</dbReference>
<evidence type="ECO:0000256" key="1">
    <source>
        <dbReference type="ARBA" id="ARBA00001947"/>
    </source>
</evidence>
<reference evidence="6" key="2">
    <citation type="submission" date="2021-01" db="EMBL/GenBank/DDBJ databases">
        <authorList>
            <person name="Hahn C.R."/>
            <person name="Youssef N.H."/>
            <person name="Elshahed M."/>
        </authorList>
    </citation>
    <scope>NUCLEOTIDE SEQUENCE</scope>
    <source>
        <strain evidence="6">Zod_Metabat.24</strain>
    </source>
</reference>
<dbReference type="PIRSF" id="PIRSF039012">
    <property type="entry name" value="ASP"/>
    <property type="match status" value="1"/>
</dbReference>
<name>A0A9D8KGU2_9DELT</name>
<dbReference type="AlphaFoldDB" id="A0A9D8KGU2"/>
<proteinExistence type="predicted"/>
<dbReference type="InterPro" id="IPR055438">
    <property type="entry name" value="AstE_AspA_cat"/>
</dbReference>
<dbReference type="PANTHER" id="PTHR37326">
    <property type="entry name" value="BLL3975 PROTEIN"/>
    <property type="match status" value="1"/>
</dbReference>
<keyword evidence="2" id="KW-0479">Metal-binding</keyword>
<evidence type="ECO:0000256" key="3">
    <source>
        <dbReference type="ARBA" id="ARBA00022801"/>
    </source>
</evidence>
<evidence type="ECO:0000256" key="4">
    <source>
        <dbReference type="ARBA" id="ARBA00022833"/>
    </source>
</evidence>
<protein>
    <submittedName>
        <fullName evidence="6">Succinylglutamate desuccinylase/aspartoacylase family protein</fullName>
    </submittedName>
</protein>
<dbReference type="PANTHER" id="PTHR37326:SF1">
    <property type="entry name" value="BLL3975 PROTEIN"/>
    <property type="match status" value="1"/>
</dbReference>
<dbReference type="GO" id="GO:0016788">
    <property type="term" value="F:hydrolase activity, acting on ester bonds"/>
    <property type="evidence" value="ECO:0007669"/>
    <property type="project" value="InterPro"/>
</dbReference>
<comment type="caution">
    <text evidence="6">The sequence shown here is derived from an EMBL/GenBank/DDBJ whole genome shotgun (WGS) entry which is preliminary data.</text>
</comment>
<feature type="domain" description="Succinylglutamate desuccinylase/Aspartoacylase catalytic" evidence="5">
    <location>
        <begin position="45"/>
        <end position="224"/>
    </location>
</feature>
<comment type="cofactor">
    <cofactor evidence="1">
        <name>Zn(2+)</name>
        <dbReference type="ChEBI" id="CHEBI:29105"/>
    </cofactor>
</comment>
<evidence type="ECO:0000313" key="6">
    <source>
        <dbReference type="EMBL" id="MBN1574491.1"/>
    </source>
</evidence>
<keyword evidence="3" id="KW-0378">Hydrolase</keyword>
<accession>A0A9D8KGU2</accession>
<dbReference type="InterPro" id="IPR043795">
    <property type="entry name" value="N-alpha-Ac-DABA-like"/>
</dbReference>
<keyword evidence="4" id="KW-0862">Zinc</keyword>
<dbReference type="Pfam" id="PF24827">
    <property type="entry name" value="AstE_AspA_cat"/>
    <property type="match status" value="1"/>
</dbReference>
<dbReference type="GO" id="GO:0046872">
    <property type="term" value="F:metal ion binding"/>
    <property type="evidence" value="ECO:0007669"/>
    <property type="project" value="UniProtKB-KW"/>
</dbReference>
<dbReference type="SUPFAM" id="SSF53187">
    <property type="entry name" value="Zn-dependent exopeptidases"/>
    <property type="match status" value="1"/>
</dbReference>
<dbReference type="Proteomes" id="UP000809273">
    <property type="component" value="Unassembled WGS sequence"/>
</dbReference>
<evidence type="ECO:0000256" key="2">
    <source>
        <dbReference type="ARBA" id="ARBA00022723"/>
    </source>
</evidence>